<name>A0A510IEU4_9VIBR</name>
<gene>
    <name evidence="1" type="ORF">VroAM7_48920</name>
</gene>
<evidence type="ECO:0000313" key="2">
    <source>
        <dbReference type="Proteomes" id="UP000315115"/>
    </source>
</evidence>
<accession>A0A510IEU4</accession>
<keyword evidence="1" id="KW-0614">Plasmid</keyword>
<geneLocation type="plasmid" evidence="2">
    <name>pam7 dna</name>
</geneLocation>
<protein>
    <submittedName>
        <fullName evidence="1">Uncharacterized protein</fullName>
    </submittedName>
</protein>
<proteinExistence type="predicted"/>
<reference evidence="2" key="1">
    <citation type="submission" date="2019-07" db="EMBL/GenBank/DDBJ databases">
        <title>Complete Genome Sequences of Vibrion rotiferianus strain AM7.</title>
        <authorList>
            <person name="Miyazaki K."/>
            <person name="Wiseschart A."/>
            <person name="Pootanakit K."/>
            <person name="Ishimori K."/>
            <person name="Kitahara K."/>
        </authorList>
    </citation>
    <scope>NUCLEOTIDE SEQUENCE [LARGE SCALE GENOMIC DNA]</scope>
    <source>
        <strain evidence="2">AM7</strain>
        <plasmid evidence="2">pam7 dna</plasmid>
    </source>
</reference>
<sequence>MSKYPPGRFVGYRKFVVDQEWLAMKREQRELERQRQFQQWSQEWITVYRLKKERLWTSGAIKRFLGEPIQQGKYKVFKVEQVRKSERKKAFIQWLAPRLEKKQLDNPYFTIKTLGQI</sequence>
<dbReference type="AlphaFoldDB" id="A0A510IEU4"/>
<dbReference type="RefSeq" id="WP_143694244.1">
    <property type="nucleotide sequence ID" value="NZ_AP019800.1"/>
</dbReference>
<evidence type="ECO:0000313" key="1">
    <source>
        <dbReference type="EMBL" id="BBL92239.1"/>
    </source>
</evidence>
<dbReference type="EMBL" id="AP019800">
    <property type="protein sequence ID" value="BBL92239.1"/>
    <property type="molecule type" value="Genomic_DNA"/>
</dbReference>
<organism evidence="1 2">
    <name type="scientific">Vibrio rotiferianus</name>
    <dbReference type="NCBI Taxonomy" id="190895"/>
    <lineage>
        <taxon>Bacteria</taxon>
        <taxon>Pseudomonadati</taxon>
        <taxon>Pseudomonadota</taxon>
        <taxon>Gammaproteobacteria</taxon>
        <taxon>Vibrionales</taxon>
        <taxon>Vibrionaceae</taxon>
        <taxon>Vibrio</taxon>
    </lineage>
</organism>
<dbReference type="Proteomes" id="UP000315115">
    <property type="component" value="Plasmid pAM7"/>
</dbReference>